<evidence type="ECO:0000256" key="7">
    <source>
        <dbReference type="ARBA" id="ARBA00023077"/>
    </source>
</evidence>
<evidence type="ECO:0000256" key="1">
    <source>
        <dbReference type="ARBA" id="ARBA00004571"/>
    </source>
</evidence>
<keyword evidence="6" id="KW-0408">Iron</keyword>
<keyword evidence="8 10" id="KW-0472">Membrane</keyword>
<dbReference type="InterPro" id="IPR011662">
    <property type="entry name" value="Secretin/TonB_short_N"/>
</dbReference>
<dbReference type="AlphaFoldDB" id="A0A4Q2KPG3"/>
<accession>A0A4Q2KPG3</accession>
<comment type="caution">
    <text evidence="14">The sequence shown here is derived from an EMBL/GenBank/DDBJ whole genome shotgun (WGS) entry which is preliminary data.</text>
</comment>
<evidence type="ECO:0000256" key="10">
    <source>
        <dbReference type="PROSITE-ProRule" id="PRU01360"/>
    </source>
</evidence>
<dbReference type="Pfam" id="PF00593">
    <property type="entry name" value="TonB_dep_Rec_b-barrel"/>
    <property type="match status" value="1"/>
</dbReference>
<comment type="subcellular location">
    <subcellularLocation>
        <location evidence="1 10">Cell outer membrane</location>
        <topology evidence="1 10">Multi-pass membrane protein</topology>
    </subcellularLocation>
</comment>
<dbReference type="SUPFAM" id="SSF56935">
    <property type="entry name" value="Porins"/>
    <property type="match status" value="1"/>
</dbReference>
<evidence type="ECO:0000256" key="5">
    <source>
        <dbReference type="ARBA" id="ARBA00022692"/>
    </source>
</evidence>
<keyword evidence="14" id="KW-0675">Receptor</keyword>
<protein>
    <submittedName>
        <fullName evidence="14">TonB-dependent receptor</fullName>
    </submittedName>
</protein>
<dbReference type="PROSITE" id="PS52016">
    <property type="entry name" value="TONB_DEPENDENT_REC_3"/>
    <property type="match status" value="1"/>
</dbReference>
<evidence type="ECO:0000313" key="15">
    <source>
        <dbReference type="Proteomes" id="UP000293623"/>
    </source>
</evidence>
<dbReference type="GO" id="GO:0006826">
    <property type="term" value="P:iron ion transport"/>
    <property type="evidence" value="ECO:0007669"/>
    <property type="project" value="UniProtKB-KW"/>
</dbReference>
<evidence type="ECO:0000256" key="4">
    <source>
        <dbReference type="ARBA" id="ARBA00022496"/>
    </source>
</evidence>
<dbReference type="InterPro" id="IPR037066">
    <property type="entry name" value="Plug_dom_sf"/>
</dbReference>
<dbReference type="Proteomes" id="UP000293623">
    <property type="component" value="Unassembled WGS sequence"/>
</dbReference>
<evidence type="ECO:0000256" key="2">
    <source>
        <dbReference type="ARBA" id="ARBA00022448"/>
    </source>
</evidence>
<gene>
    <name evidence="14" type="ORF">ETX26_06895</name>
</gene>
<keyword evidence="15" id="KW-1185">Reference proteome</keyword>
<dbReference type="Pfam" id="PF07715">
    <property type="entry name" value="Plug"/>
    <property type="match status" value="1"/>
</dbReference>
<proteinExistence type="inferred from homology"/>
<keyword evidence="12" id="KW-0732">Signal</keyword>
<evidence type="ECO:0000256" key="12">
    <source>
        <dbReference type="SAM" id="SignalP"/>
    </source>
</evidence>
<keyword evidence="4" id="KW-0406">Ion transport</keyword>
<dbReference type="GO" id="GO:0009279">
    <property type="term" value="C:cell outer membrane"/>
    <property type="evidence" value="ECO:0007669"/>
    <property type="project" value="UniProtKB-SubCell"/>
</dbReference>
<dbReference type="InterPro" id="IPR036942">
    <property type="entry name" value="Beta-barrel_TonB_sf"/>
</dbReference>
<evidence type="ECO:0000256" key="3">
    <source>
        <dbReference type="ARBA" id="ARBA00022452"/>
    </source>
</evidence>
<dbReference type="PANTHER" id="PTHR47234">
    <property type="match status" value="1"/>
</dbReference>
<feature type="signal peptide" evidence="12">
    <location>
        <begin position="1"/>
        <end position="28"/>
    </location>
</feature>
<comment type="similarity">
    <text evidence="10 11">Belongs to the TonB-dependent receptor family.</text>
</comment>
<evidence type="ECO:0000313" key="14">
    <source>
        <dbReference type="EMBL" id="RXZ66407.1"/>
    </source>
</evidence>
<keyword evidence="5 10" id="KW-0812">Transmembrane</keyword>
<dbReference type="Gene3D" id="2.170.130.10">
    <property type="entry name" value="TonB-dependent receptor, plug domain"/>
    <property type="match status" value="1"/>
</dbReference>
<dbReference type="Pfam" id="PF07660">
    <property type="entry name" value="STN"/>
    <property type="match status" value="1"/>
</dbReference>
<keyword evidence="4" id="KW-0410">Iron transport</keyword>
<keyword evidence="3 10" id="KW-1134">Transmembrane beta strand</keyword>
<dbReference type="EMBL" id="SDPV01000001">
    <property type="protein sequence ID" value="RXZ66407.1"/>
    <property type="molecule type" value="Genomic_DNA"/>
</dbReference>
<keyword evidence="7 11" id="KW-0798">TonB box</keyword>
<keyword evidence="2 10" id="KW-0813">Transport</keyword>
<evidence type="ECO:0000256" key="9">
    <source>
        <dbReference type="ARBA" id="ARBA00023237"/>
    </source>
</evidence>
<keyword evidence="9 10" id="KW-0998">Cell outer membrane</keyword>
<dbReference type="PANTHER" id="PTHR47234:SF2">
    <property type="entry name" value="TONB-DEPENDENT RECEPTOR"/>
    <property type="match status" value="1"/>
</dbReference>
<dbReference type="Gene3D" id="2.40.170.20">
    <property type="entry name" value="TonB-dependent receptor, beta-barrel domain"/>
    <property type="match status" value="1"/>
</dbReference>
<sequence length="1031" mass="112009">MPLFFSRSTALLASAAAAVAYLPAAAHAQTRSFSIPAQSASTGIRTFAQQAGVQVIAASRDTEGRTTNAVQGELDIRAALDQLLAGTDLTVRSFNGKVAILGALPDQATTEAAEAIVVTGSRIGRPELESAMPISVLSFDEAAAVGRTDAYDVLRRSPVISAGNGMYEEHYRSADIGLAAINLRNMGTNRSLTLVDGRRRVSGTAASSAVDINMIPPAMIDRIEVVTGGAAAIYGADAVTGAVNIITRTDIEGFNVDAYQGISKYGDAPETVVSLATGGEFDNGRGSFSFGGSYRRADFVAKKDRPFTQNRLFYLPNPDNTGPSDGIPDNGLNRNYFSFFTGDKPGFYIPDNQTFYWYADGELKIAQYDKNWGPPGEFSNGEGANDPSMRNFEQFEPLRNAQESYSFIADVDYEIADGITYNARLDYGRTLADGADNYYREDSRAIFNLGHGSAVARLDNPYMPANVRDLLTSFDLDSIHIDRFYVNFPMIGNHHDRESLTVYQDLSGTIGSSLNWGIFYQYGRTTDDITITNVPRSSRWLAASDVVANPVTGTPECRDAEARAAGCVPYDIFSYRTPLTAEQTAWILYDRHSRRDNDQQIVGAGLNGTLINLPAGDLSFALGAEHRRESATTTEDPLALSGEVANGATITAQQPIDASMNVTEAYGELVIPIVRDRPFFRRLEVEGAYRYSDYSSFGSTHTWKVGGTWSPVDGVTIRGVRSRSVRAPNFGELYAPISVGVSSSFNDPCLKSNYNLTPTRAANCAALGVPPLDFYFDGIEIISGGNPDLEPETSNSTTIGLVLQPRFIRGFDLTVDYWDIRIENIITSYSALQMAQFCVDLPDIDNLFCGNMKRGADGIPETISTQLVNAASMEARGVDVGLNYGFPLGAGDLDLNFVGSILLERETQAIPEMTSSIVKYAGGYTDPRFRGSLLINYTIDDFTLSADTRFISASKYDPNVGEEYYEINDVPAKVYNDLAVSYAIDDGMRIGAGVKNVFNVFPPALPGLYAGGGGRYDTMGRYFFTRVGFKF</sequence>
<reference evidence="14 15" key="1">
    <citation type="submission" date="2019-01" db="EMBL/GenBank/DDBJ databases">
        <title>Altererythrobacter rhizovicinus sp. nov., isolated from the rhizosphere soil of Haloxylon ammodendron.</title>
        <authorList>
            <person name="Li H.-P."/>
            <person name="Gou J.-Y."/>
            <person name="Yao D."/>
            <person name="Han Q.-Q."/>
            <person name="Shao K.-Z."/>
            <person name="Zhao Q."/>
            <person name="Zhang J.-L."/>
        </authorList>
    </citation>
    <scope>NUCLEOTIDE SEQUENCE [LARGE SCALE GENOMIC DNA]</scope>
    <source>
        <strain evidence="14 15">AY-3R</strain>
    </source>
</reference>
<feature type="domain" description="Secretin/TonB short N-terminal" evidence="13">
    <location>
        <begin position="53"/>
        <end position="104"/>
    </location>
</feature>
<evidence type="ECO:0000256" key="11">
    <source>
        <dbReference type="RuleBase" id="RU003357"/>
    </source>
</evidence>
<dbReference type="InterPro" id="IPR012910">
    <property type="entry name" value="Plug_dom"/>
</dbReference>
<feature type="chain" id="PRO_5020683634" evidence="12">
    <location>
        <begin position="29"/>
        <end position="1031"/>
    </location>
</feature>
<dbReference type="InterPro" id="IPR000531">
    <property type="entry name" value="Beta-barrel_TonB"/>
</dbReference>
<dbReference type="InterPro" id="IPR039426">
    <property type="entry name" value="TonB-dep_rcpt-like"/>
</dbReference>
<dbReference type="Gene3D" id="3.55.50.30">
    <property type="match status" value="1"/>
</dbReference>
<evidence type="ECO:0000256" key="6">
    <source>
        <dbReference type="ARBA" id="ARBA00023004"/>
    </source>
</evidence>
<dbReference type="SMART" id="SM00965">
    <property type="entry name" value="STN"/>
    <property type="match status" value="1"/>
</dbReference>
<evidence type="ECO:0000256" key="8">
    <source>
        <dbReference type="ARBA" id="ARBA00023136"/>
    </source>
</evidence>
<dbReference type="OrthoDB" id="7394476at2"/>
<evidence type="ECO:0000259" key="13">
    <source>
        <dbReference type="SMART" id="SM00965"/>
    </source>
</evidence>
<organism evidence="14 15">
    <name type="scientific">Pelagerythrobacter rhizovicinus</name>
    <dbReference type="NCBI Taxonomy" id="2268576"/>
    <lineage>
        <taxon>Bacteria</taxon>
        <taxon>Pseudomonadati</taxon>
        <taxon>Pseudomonadota</taxon>
        <taxon>Alphaproteobacteria</taxon>
        <taxon>Sphingomonadales</taxon>
        <taxon>Erythrobacteraceae</taxon>
        <taxon>Pelagerythrobacter</taxon>
    </lineage>
</organism>
<name>A0A4Q2KPG3_9SPHN</name>